<dbReference type="Proteomes" id="UP000051906">
    <property type="component" value="Unassembled WGS sequence"/>
</dbReference>
<dbReference type="AlphaFoldDB" id="A0A0R2LQI4"/>
<evidence type="ECO:0000313" key="1">
    <source>
        <dbReference type="EMBL" id="KRO03924.1"/>
    </source>
</evidence>
<gene>
    <name evidence="1" type="ORF">IV54_GL001905</name>
</gene>
<organism evidence="1 2">
    <name type="scientific">Levilactobacillus paucivorans</name>
    <dbReference type="NCBI Taxonomy" id="616990"/>
    <lineage>
        <taxon>Bacteria</taxon>
        <taxon>Bacillati</taxon>
        <taxon>Bacillota</taxon>
        <taxon>Bacilli</taxon>
        <taxon>Lactobacillales</taxon>
        <taxon>Lactobacillaceae</taxon>
        <taxon>Levilactobacillus</taxon>
    </lineage>
</organism>
<sequence length="51" mass="5925">MFSKDLRFNSQVFSVSKLSWSKRAPKGSWFRLMTKQSKTGIIRLSILMLTS</sequence>
<dbReference type="PATRIC" id="fig|616990.3.peg.2017"/>
<dbReference type="EMBL" id="JQCA01000049">
    <property type="protein sequence ID" value="KRO03924.1"/>
    <property type="molecule type" value="Genomic_DNA"/>
</dbReference>
<keyword evidence="2" id="KW-1185">Reference proteome</keyword>
<name>A0A0R2LQI4_9LACO</name>
<comment type="caution">
    <text evidence="1">The sequence shown here is derived from an EMBL/GenBank/DDBJ whole genome shotgun (WGS) entry which is preliminary data.</text>
</comment>
<proteinExistence type="predicted"/>
<accession>A0A0R2LQI4</accession>
<dbReference type="STRING" id="616990.IV54_GL001905"/>
<evidence type="ECO:0000313" key="2">
    <source>
        <dbReference type="Proteomes" id="UP000051906"/>
    </source>
</evidence>
<reference evidence="1 2" key="1">
    <citation type="journal article" date="2015" name="Genome Announc.">
        <title>Expanding the biotechnology potential of lactobacilli through comparative genomics of 213 strains and associated genera.</title>
        <authorList>
            <person name="Sun Z."/>
            <person name="Harris H.M."/>
            <person name="McCann A."/>
            <person name="Guo C."/>
            <person name="Argimon S."/>
            <person name="Zhang W."/>
            <person name="Yang X."/>
            <person name="Jeffery I.B."/>
            <person name="Cooney J.C."/>
            <person name="Kagawa T.F."/>
            <person name="Liu W."/>
            <person name="Song Y."/>
            <person name="Salvetti E."/>
            <person name="Wrobel A."/>
            <person name="Rasinkangas P."/>
            <person name="Parkhill J."/>
            <person name="Rea M.C."/>
            <person name="O'Sullivan O."/>
            <person name="Ritari J."/>
            <person name="Douillard F.P."/>
            <person name="Paul Ross R."/>
            <person name="Yang R."/>
            <person name="Briner A.E."/>
            <person name="Felis G.E."/>
            <person name="de Vos W.M."/>
            <person name="Barrangou R."/>
            <person name="Klaenhammer T.R."/>
            <person name="Caufield P.W."/>
            <person name="Cui Y."/>
            <person name="Zhang H."/>
            <person name="O'Toole P.W."/>
        </authorList>
    </citation>
    <scope>NUCLEOTIDE SEQUENCE [LARGE SCALE GENOMIC DNA]</scope>
    <source>
        <strain evidence="1 2">DSM 22467</strain>
    </source>
</reference>
<protein>
    <submittedName>
        <fullName evidence="1">Uncharacterized protein</fullName>
    </submittedName>
</protein>